<accession>A0A7Z7NM28</accession>
<organism evidence="1">
    <name type="scientific">Cupriavidus taiwanensis</name>
    <dbReference type="NCBI Taxonomy" id="164546"/>
    <lineage>
        <taxon>Bacteria</taxon>
        <taxon>Pseudomonadati</taxon>
        <taxon>Pseudomonadota</taxon>
        <taxon>Betaproteobacteria</taxon>
        <taxon>Burkholderiales</taxon>
        <taxon>Burkholderiaceae</taxon>
        <taxon>Cupriavidus</taxon>
    </lineage>
</organism>
<dbReference type="Proteomes" id="UP000257139">
    <property type="component" value="Chromosome CBM2594_a"/>
</dbReference>
<protein>
    <submittedName>
        <fullName evidence="1">Uncharacterized protein</fullName>
    </submittedName>
</protein>
<proteinExistence type="predicted"/>
<gene>
    <name evidence="1" type="ORF">CBM2594_A80459</name>
</gene>
<comment type="caution">
    <text evidence="1">The sequence shown here is derived from an EMBL/GenBank/DDBJ whole genome shotgun (WGS) entry which is preliminary data.</text>
</comment>
<dbReference type="EMBL" id="OGUU01000012">
    <property type="protein sequence ID" value="SPC19020.1"/>
    <property type="molecule type" value="Genomic_DNA"/>
</dbReference>
<reference evidence="1" key="1">
    <citation type="submission" date="2018-01" db="EMBL/GenBank/DDBJ databases">
        <authorList>
            <person name="Clerissi C."/>
        </authorList>
    </citation>
    <scope>NUCLEOTIDE SEQUENCE [LARGE SCALE GENOMIC DNA]</scope>
    <source>
        <strain evidence="1">Cupriavidus taiwanensis STM 6021</strain>
    </source>
</reference>
<sequence>MAVMAVMRGSILLKRRLQPMLTLRSLFGIRRQTPWISRANRRHPIRLPRAACLQCPTPSPPSFPSST</sequence>
<evidence type="ECO:0000313" key="1">
    <source>
        <dbReference type="EMBL" id="SPC19020.1"/>
    </source>
</evidence>
<name>A0A7Z7NM28_9BURK</name>
<dbReference type="AlphaFoldDB" id="A0A7Z7NM28"/>